<dbReference type="SUPFAM" id="SSF48371">
    <property type="entry name" value="ARM repeat"/>
    <property type="match status" value="1"/>
</dbReference>
<evidence type="ECO:0008006" key="7">
    <source>
        <dbReference type="Google" id="ProtNLM"/>
    </source>
</evidence>
<dbReference type="GO" id="GO:0009306">
    <property type="term" value="P:protein secretion"/>
    <property type="evidence" value="ECO:0007669"/>
    <property type="project" value="TreeGrafter"/>
</dbReference>
<name>A0A8I3AE09_9AGAM</name>
<evidence type="ECO:0000256" key="1">
    <source>
        <dbReference type="ARBA" id="ARBA00005724"/>
    </source>
</evidence>
<keyword evidence="6" id="KW-1185">Reference proteome</keyword>
<sequence>MSALTTLLNAAHILLDTGDDLHPRLVRFYAALGEQPPSFPDPSLTALQLESARSALLILHRVQLLLDDRDTQDQPAIGTRDLNVLKTLLTLLFRWGINPLLAHLAPLWRTNRDPPDSLADLAALSALLSDLMSTLFPRGVRAQPPQTLITTTILHRHVPDLLMASMTLAWLPKSPWPQDNLSLNTLRPFVLRLLEFLPLSQIMTDLGAVLSSTPPPPSHVRKLCSSLLTKSLLRPEGVRALFAAVFGEQEGSDDPPLEKYERTAGILVVVPAGLKPEEYFATIIPRLMELLSNGVPASYRRAAAFSISRLLDAEFSHRSLVSSLVSSIIHRPIIHGPKVDSRPDEHSSGATSPTPTTALSMLTILLLNTDPSPAFITDVLSPVVPALYALIFHLDTVKASDPVLKDSVNGLLATWGRVVGTQDGLNTLWSVIRSERIYWEVDISGIKHGTPDVSTKRALLTPEDIMGENFLDLYPDPAHFVQYIKSLDRLDMASELFVRLLEVYHSVDAAQDAGPSRGLLYLQLIIQMQTQLSNDSSPTNILRKPEHILLFIKHALGPQAVHGTSATSNKTERSRGLGLEDLKIVDKTEDFGGSDSDDDLGEQAENSMSGTAIDLLLAILEANPELSARNAPVLNEIFSLLEPFTNDVSDSIRSLAREARMVMTARLASGSTSWSAPRKREEEDPQEIYQKALKLLQDPILPVRAHGLLLLRQLVSSRPRASRDTTDAALVPAILSIFMQSVQEDDSYIFLNAVQGLSAMVDAFGKDVLGSLLETYTRNLSASSASTLSKQEVDAKVRVGEALGQVIRRCGDALGVYADIIVPRLISVFRASYAPTVLRTSAVSLLTQCVTTSTVSVLCYINDLATGMIDLFQVEMVSTVQSPSKDDDRGTGTRKAQEHDAAEALDTKPTVINPKLPPLRRAALHFWTSLLHQLTHATYDGTMVEGLPATLLRRAKITLGYIAATDEDGIVRVMAREASEAIDQLNKATLGI</sequence>
<evidence type="ECO:0000256" key="2">
    <source>
        <dbReference type="SAM" id="MobiDB-lite"/>
    </source>
</evidence>
<feature type="compositionally biased region" description="Basic and acidic residues" evidence="2">
    <location>
        <begin position="337"/>
        <end position="347"/>
    </location>
</feature>
<dbReference type="AlphaFoldDB" id="A0A8I3AE09"/>
<organism evidence="5 6">
    <name type="scientific">Boletus reticuloceps</name>
    <dbReference type="NCBI Taxonomy" id="495285"/>
    <lineage>
        <taxon>Eukaryota</taxon>
        <taxon>Fungi</taxon>
        <taxon>Dikarya</taxon>
        <taxon>Basidiomycota</taxon>
        <taxon>Agaricomycotina</taxon>
        <taxon>Agaricomycetes</taxon>
        <taxon>Agaricomycetidae</taxon>
        <taxon>Boletales</taxon>
        <taxon>Boletineae</taxon>
        <taxon>Boletaceae</taxon>
        <taxon>Boletoideae</taxon>
        <taxon>Boletus</taxon>
    </lineage>
</organism>
<feature type="region of interest" description="Disordered" evidence="2">
    <location>
        <begin position="336"/>
        <end position="355"/>
    </location>
</feature>
<reference evidence="5" key="1">
    <citation type="submission" date="2021-03" db="EMBL/GenBank/DDBJ databases">
        <title>Evolutionary innovations through gain and loss of genes in the ectomycorrhizal Boletales.</title>
        <authorList>
            <person name="Wu G."/>
            <person name="Miyauchi S."/>
            <person name="Morin E."/>
            <person name="Yang Z.-L."/>
            <person name="Xu J."/>
            <person name="Martin F.M."/>
        </authorList>
    </citation>
    <scope>NUCLEOTIDE SEQUENCE</scope>
    <source>
        <strain evidence="5">BR01</strain>
    </source>
</reference>
<dbReference type="Proteomes" id="UP000683000">
    <property type="component" value="Unassembled WGS sequence"/>
</dbReference>
<dbReference type="Pfam" id="PF23565">
    <property type="entry name" value="ARM_TANGO6"/>
    <property type="match status" value="1"/>
</dbReference>
<dbReference type="InterPro" id="IPR039600">
    <property type="entry name" value="TANGO6/Rtp1"/>
</dbReference>
<dbReference type="Pfam" id="PF10363">
    <property type="entry name" value="RTP1_C1"/>
    <property type="match status" value="1"/>
</dbReference>
<dbReference type="OrthoDB" id="39591at2759"/>
<evidence type="ECO:0000259" key="3">
    <source>
        <dbReference type="Pfam" id="PF10363"/>
    </source>
</evidence>
<evidence type="ECO:0000313" key="5">
    <source>
        <dbReference type="EMBL" id="KAG6378921.1"/>
    </source>
</evidence>
<comment type="caution">
    <text evidence="5">The sequence shown here is derived from an EMBL/GenBank/DDBJ whole genome shotgun (WGS) entry which is preliminary data.</text>
</comment>
<gene>
    <name evidence="5" type="ORF">JVT61DRAFT_13206</name>
</gene>
<dbReference type="PANTHER" id="PTHR20959">
    <property type="entry name" value="TRANSPORT AND GOLGI ORGANIZATION PROTEIN 6 FAMILY MEMBER"/>
    <property type="match status" value="1"/>
</dbReference>
<dbReference type="InterPro" id="IPR011989">
    <property type="entry name" value="ARM-like"/>
</dbReference>
<evidence type="ECO:0000259" key="4">
    <source>
        <dbReference type="Pfam" id="PF23565"/>
    </source>
</evidence>
<accession>A0A8I3AE09</accession>
<feature type="region of interest" description="Disordered" evidence="2">
    <location>
        <begin position="882"/>
        <end position="907"/>
    </location>
</feature>
<evidence type="ECO:0000313" key="6">
    <source>
        <dbReference type="Proteomes" id="UP000683000"/>
    </source>
</evidence>
<proteinExistence type="inferred from homology"/>
<comment type="similarity">
    <text evidence="1">Belongs to the Tango6 family.</text>
</comment>
<dbReference type="Gene3D" id="1.25.10.10">
    <property type="entry name" value="Leucine-rich Repeat Variant"/>
    <property type="match status" value="1"/>
</dbReference>
<dbReference type="InterPro" id="IPR016024">
    <property type="entry name" value="ARM-type_fold"/>
</dbReference>
<feature type="compositionally biased region" description="Basic and acidic residues" evidence="2">
    <location>
        <begin position="884"/>
        <end position="906"/>
    </location>
</feature>
<feature type="domain" description="RNA polymerase II assembly factor Rtp1 C-terminal" evidence="3">
    <location>
        <begin position="689"/>
        <end position="812"/>
    </location>
</feature>
<dbReference type="InterPro" id="IPR057407">
    <property type="entry name" value="HEAT_TANGO6"/>
</dbReference>
<dbReference type="PANTHER" id="PTHR20959:SF1">
    <property type="entry name" value="TRANSPORT AND GOLGI ORGANIZATION PROTEIN 6 HOMOLOG"/>
    <property type="match status" value="1"/>
</dbReference>
<dbReference type="InterPro" id="IPR019451">
    <property type="entry name" value="Rtp1_C1"/>
</dbReference>
<dbReference type="EMBL" id="JAGFBS010000006">
    <property type="protein sequence ID" value="KAG6378921.1"/>
    <property type="molecule type" value="Genomic_DNA"/>
</dbReference>
<feature type="domain" description="TANGO6 HEAT repeat" evidence="4">
    <location>
        <begin position="232"/>
        <end position="433"/>
    </location>
</feature>
<protein>
    <recommendedName>
        <fullName evidence="7">RNA polymerase II assembly factor Rtp1 C-terminal domain-containing protein</fullName>
    </recommendedName>
</protein>